<evidence type="ECO:0000259" key="1">
    <source>
        <dbReference type="Pfam" id="PF10615"/>
    </source>
</evidence>
<dbReference type="Pfam" id="PF13883">
    <property type="entry name" value="CREG_beta-barrel"/>
    <property type="match status" value="1"/>
</dbReference>
<feature type="domain" description="DUF2470" evidence="1">
    <location>
        <begin position="165"/>
        <end position="234"/>
    </location>
</feature>
<dbReference type="RefSeq" id="WP_161314216.1">
    <property type="nucleotide sequence ID" value="NZ_WTUW01000001.1"/>
</dbReference>
<accession>A0A6L8W3R5</accession>
<sequence>MTDSSSPRTKAETVRWLLRRATTASLATNMSTDTYPYASLVLMATDPAGQPLLLLSDLAVHSRNIANNAHVSLLISEEPDNRDPLTLSRISVEGVLDPVEESVLKARYLRRYPSARDFAEFADFRLYRMTVARAHLVAGFGKIHWIGQDEFLTNPGFLANGDAETDIIKHMNEDHAGAVQELMTASTGEGTDGWEICGIDIDGIDLRRGWQYERILFSSPVTSPDDVRLRVIELLKTARN</sequence>
<evidence type="ECO:0000259" key="2">
    <source>
        <dbReference type="Pfam" id="PF13883"/>
    </source>
</evidence>
<dbReference type="SUPFAM" id="SSF50475">
    <property type="entry name" value="FMN-binding split barrel"/>
    <property type="match status" value="1"/>
</dbReference>
<feature type="domain" description="CREG-like beta-barrel" evidence="2">
    <location>
        <begin position="7"/>
        <end position="152"/>
    </location>
</feature>
<dbReference type="GO" id="GO:0005737">
    <property type="term" value="C:cytoplasm"/>
    <property type="evidence" value="ECO:0007669"/>
    <property type="project" value="UniProtKB-ARBA"/>
</dbReference>
<gene>
    <name evidence="3" type="ORF">GQE98_03715</name>
</gene>
<dbReference type="Gene3D" id="2.30.110.10">
    <property type="entry name" value="Electron Transport, Fmn-binding Protein, Chain A"/>
    <property type="match status" value="1"/>
</dbReference>
<organism evidence="3 4">
    <name type="scientific">Sneathiella litorea</name>
    <dbReference type="NCBI Taxonomy" id="2606216"/>
    <lineage>
        <taxon>Bacteria</taxon>
        <taxon>Pseudomonadati</taxon>
        <taxon>Pseudomonadota</taxon>
        <taxon>Alphaproteobacteria</taxon>
        <taxon>Sneathiellales</taxon>
        <taxon>Sneathiellaceae</taxon>
        <taxon>Sneathiella</taxon>
    </lineage>
</organism>
<dbReference type="AlphaFoldDB" id="A0A6L8W3R5"/>
<comment type="caution">
    <text evidence="3">The sequence shown here is derived from an EMBL/GenBank/DDBJ whole genome shotgun (WGS) entry which is preliminary data.</text>
</comment>
<name>A0A6L8W3R5_9PROT</name>
<dbReference type="InterPro" id="IPR037119">
    <property type="entry name" value="Haem_oxidase_HugZ-like_sf"/>
</dbReference>
<proteinExistence type="predicted"/>
<dbReference type="InterPro" id="IPR019595">
    <property type="entry name" value="DUF2470"/>
</dbReference>
<protein>
    <submittedName>
        <fullName evidence="3">DUF2470 domain-containing protein</fullName>
    </submittedName>
</protein>
<dbReference type="Pfam" id="PF10615">
    <property type="entry name" value="DUF2470"/>
    <property type="match status" value="1"/>
</dbReference>
<dbReference type="Gene3D" id="3.20.180.10">
    <property type="entry name" value="PNP-oxidase-like"/>
    <property type="match status" value="1"/>
</dbReference>
<reference evidence="3 4" key="1">
    <citation type="submission" date="2019-12" db="EMBL/GenBank/DDBJ databases">
        <title>Snethiella sp. nov. sp. isolated from sea sand.</title>
        <authorList>
            <person name="Kim J."/>
            <person name="Jeong S.E."/>
            <person name="Jung H.S."/>
            <person name="Jeon C.O."/>
        </authorList>
    </citation>
    <scope>NUCLEOTIDE SEQUENCE [LARGE SCALE GENOMIC DNA]</scope>
    <source>
        <strain evidence="3 4">DP05</strain>
    </source>
</reference>
<dbReference type="PANTHER" id="PTHR13343:SF17">
    <property type="entry name" value="CELLULAR REPRESSOR OF E1A-STIMULATED GENES, ISOFORM A"/>
    <property type="match status" value="1"/>
</dbReference>
<dbReference type="Proteomes" id="UP000476030">
    <property type="component" value="Unassembled WGS sequence"/>
</dbReference>
<dbReference type="InterPro" id="IPR012349">
    <property type="entry name" value="Split_barrel_FMN-bd"/>
</dbReference>
<dbReference type="EMBL" id="WTUW01000001">
    <property type="protein sequence ID" value="MZR29736.1"/>
    <property type="molecule type" value="Genomic_DNA"/>
</dbReference>
<keyword evidence="4" id="KW-1185">Reference proteome</keyword>
<evidence type="ECO:0000313" key="4">
    <source>
        <dbReference type="Proteomes" id="UP000476030"/>
    </source>
</evidence>
<dbReference type="PANTHER" id="PTHR13343">
    <property type="entry name" value="CREG1 PROTEIN"/>
    <property type="match status" value="1"/>
</dbReference>
<evidence type="ECO:0000313" key="3">
    <source>
        <dbReference type="EMBL" id="MZR29736.1"/>
    </source>
</evidence>
<dbReference type="InterPro" id="IPR055343">
    <property type="entry name" value="CREG_beta-barrel"/>
</dbReference>